<keyword evidence="3" id="KW-0560">Oxidoreductase</keyword>
<organism evidence="3 4">
    <name type="scientific">Bradyrhizobium vignae</name>
    <dbReference type="NCBI Taxonomy" id="1549949"/>
    <lineage>
        <taxon>Bacteria</taxon>
        <taxon>Pseudomonadati</taxon>
        <taxon>Pseudomonadota</taxon>
        <taxon>Alphaproteobacteria</taxon>
        <taxon>Hyphomicrobiales</taxon>
        <taxon>Nitrobacteraceae</taxon>
        <taxon>Bradyrhizobium</taxon>
    </lineage>
</organism>
<dbReference type="InterPro" id="IPR012368">
    <property type="entry name" value="OxRdtase_Mopterin-bd_su_IorB"/>
</dbReference>
<evidence type="ECO:0000313" key="4">
    <source>
        <dbReference type="Proteomes" id="UP000246085"/>
    </source>
</evidence>
<dbReference type="InterPro" id="IPR000674">
    <property type="entry name" value="Ald_Oxase/Xan_DH_a/b"/>
</dbReference>
<dbReference type="InterPro" id="IPR052516">
    <property type="entry name" value="N-heterocyclic_Hydroxylase"/>
</dbReference>
<dbReference type="Pfam" id="PF20256">
    <property type="entry name" value="MoCoBD_2"/>
    <property type="match status" value="1"/>
</dbReference>
<keyword evidence="1" id="KW-0812">Transmembrane</keyword>
<gene>
    <name evidence="3" type="primary">iorB</name>
    <name evidence="3" type="ORF">BRAD3257_1841</name>
</gene>
<sequence>MARLKTIARRTFLVGSAAIVGGVAFGYYSLRKEPQNPLLKDLKSGQAAITPYVRVDSEGVTLITPRADKGQGAYSIQAHLIAEELDVDPNKVRIDPGPPDTAYFNSRIMDDSLPFATIDEGVMARGARGGGEVLSRLLGMQITGGSSTVPDGYHKLRVAGAVARETLKEAAARRSGVPRSQLKTSDGKVILPDGKSVTYAELAAEAAQIAPITDVALRPEKEWRYIGKSMRRIDIVAKSTGTQRYGIDVRLDGMVYATVRTNPGIGGTIKRYDASNAEKMRGVKMIVPIKDGVGVIADNTWRAFHAAEAIKIEWNDPPYPADSAGMWKVLEGSFSKDQQDSRLRNDGDVEKALAGASKSIEAEYRTPYLAHAPLEPMNAVVLYTKQRIDIWTGTQIPVFLRAHAAKLTQLPEEKVYVHAQPIGGSFGARLDDTYAQQAVELAMAMEGVPVKMTWSREENMAHDYPRPIQLSRAKGSVRDGKVESMSIDIAGQSMGASWFSRLQAPVPPGPDTTSVNGIWDQPFSIPNYRVTGYRTKEMVPVSPWRSVGASGNGFHCASFLDELIYAAGADPMSELIRLCNHEPSKAVLHTLRDISDWKGVRLDDRRARGVALTLSFGVPMAQVVEISDTAQGIKIEKVFAVCDVGRILDPVNFEAQVQGGIIWALGHAMNCELTYDNFAPNQTNFHVYEAMRFPQVPKIIIKGLELGPEVRGIGEPPVPPAAPALANAIFALTGKRVRELPLNKSVKFA</sequence>
<keyword evidence="1" id="KW-0472">Membrane</keyword>
<keyword evidence="1" id="KW-1133">Transmembrane helix</keyword>
<feature type="transmembrane region" description="Helical" evidence="1">
    <location>
        <begin position="12"/>
        <end position="30"/>
    </location>
</feature>
<dbReference type="PANTHER" id="PTHR47495">
    <property type="entry name" value="ALDEHYDE DEHYDROGENASE"/>
    <property type="match status" value="1"/>
</dbReference>
<dbReference type="EC" id="1.3.99.16" evidence="3"/>
<dbReference type="AlphaFoldDB" id="A0A2U3PUX5"/>
<proteinExistence type="predicted"/>
<name>A0A2U3PUX5_9BRAD</name>
<dbReference type="SUPFAM" id="SSF56003">
    <property type="entry name" value="Molybdenum cofactor-binding domain"/>
    <property type="match status" value="2"/>
</dbReference>
<evidence type="ECO:0000256" key="1">
    <source>
        <dbReference type="SAM" id="Phobius"/>
    </source>
</evidence>
<dbReference type="GO" id="GO:0047121">
    <property type="term" value="F:isoquinoline 1-oxidoreductase activity"/>
    <property type="evidence" value="ECO:0007669"/>
    <property type="project" value="UniProtKB-EC"/>
</dbReference>
<reference evidence="3 4" key="1">
    <citation type="submission" date="2018-03" db="EMBL/GenBank/DDBJ databases">
        <authorList>
            <person name="Gully D."/>
        </authorList>
    </citation>
    <scope>NUCLEOTIDE SEQUENCE [LARGE SCALE GENOMIC DNA]</scope>
    <source>
        <strain evidence="3">ORS3257</strain>
    </source>
</reference>
<dbReference type="PIRSF" id="PIRSF036389">
    <property type="entry name" value="IOR_B"/>
    <property type="match status" value="1"/>
</dbReference>
<dbReference type="Gene3D" id="3.90.1170.50">
    <property type="entry name" value="Aldehyde oxidase/xanthine dehydrogenase, a/b hammerhead"/>
    <property type="match status" value="1"/>
</dbReference>
<dbReference type="Proteomes" id="UP000246085">
    <property type="component" value="Chromosome BRAD3257"/>
</dbReference>
<dbReference type="RefSeq" id="WP_122401459.1">
    <property type="nucleotide sequence ID" value="NZ_LS398110.1"/>
</dbReference>
<dbReference type="InterPro" id="IPR046867">
    <property type="entry name" value="AldOxase/xan_DH_MoCoBD2"/>
</dbReference>
<evidence type="ECO:0000313" key="3">
    <source>
        <dbReference type="EMBL" id="SPP92953.1"/>
    </source>
</evidence>
<dbReference type="Pfam" id="PF02738">
    <property type="entry name" value="MoCoBD_1"/>
    <property type="match status" value="1"/>
</dbReference>
<dbReference type="EMBL" id="LS398110">
    <property type="protein sequence ID" value="SPP92953.1"/>
    <property type="molecule type" value="Genomic_DNA"/>
</dbReference>
<dbReference type="KEGG" id="bvz:BRAD3257_1841"/>
<dbReference type="PANTHER" id="PTHR47495:SF2">
    <property type="entry name" value="ALDEHYDE DEHYDROGENASE"/>
    <property type="match status" value="1"/>
</dbReference>
<protein>
    <submittedName>
        <fullName evidence="3">Isoquinoline 1-oxidoreductase subunit beta</fullName>
        <ecNumber evidence="3">1.3.99.16</ecNumber>
    </submittedName>
</protein>
<evidence type="ECO:0000259" key="2">
    <source>
        <dbReference type="SMART" id="SM01008"/>
    </source>
</evidence>
<dbReference type="SMART" id="SM01008">
    <property type="entry name" value="Ald_Xan_dh_C"/>
    <property type="match status" value="1"/>
</dbReference>
<dbReference type="Gene3D" id="3.30.365.10">
    <property type="entry name" value="Aldehyde oxidase/xanthine dehydrogenase, molybdopterin binding domain"/>
    <property type="match status" value="4"/>
</dbReference>
<feature type="domain" description="Aldehyde oxidase/xanthine dehydrogenase a/b hammerhead" evidence="2">
    <location>
        <begin position="240"/>
        <end position="318"/>
    </location>
</feature>
<dbReference type="InterPro" id="IPR037165">
    <property type="entry name" value="AldOxase/xan_DH_Mopterin-bd_sf"/>
</dbReference>
<dbReference type="InterPro" id="IPR008274">
    <property type="entry name" value="AldOxase/xan_DH_MoCoBD1"/>
</dbReference>
<accession>A0A2U3PUX5</accession>